<dbReference type="InterPro" id="IPR043729">
    <property type="entry name" value="DUF5672"/>
</dbReference>
<feature type="domain" description="DUF5672" evidence="1">
    <location>
        <begin position="127"/>
        <end position="279"/>
    </location>
</feature>
<dbReference type="Proteomes" id="UP001642482">
    <property type="component" value="Unassembled WGS sequence"/>
</dbReference>
<protein>
    <recommendedName>
        <fullName evidence="1">DUF5672 domain-containing protein</fullName>
    </recommendedName>
</protein>
<evidence type="ECO:0000313" key="2">
    <source>
        <dbReference type="EMBL" id="CAK7238168.1"/>
    </source>
</evidence>
<accession>A0ABP0D189</accession>
<comment type="caution">
    <text evidence="2">The sequence shown here is derived from an EMBL/GenBank/DDBJ whole genome shotgun (WGS) entry which is preliminary data.</text>
</comment>
<keyword evidence="3" id="KW-1185">Reference proteome</keyword>
<reference evidence="2 3" key="1">
    <citation type="submission" date="2024-01" db="EMBL/GenBank/DDBJ databases">
        <authorList>
            <person name="Allen C."/>
            <person name="Tagirdzhanova G."/>
        </authorList>
    </citation>
    <scope>NUCLEOTIDE SEQUENCE [LARGE SCALE GENOMIC DNA]</scope>
</reference>
<organism evidence="2 3">
    <name type="scientific">Sporothrix eucalyptigena</name>
    <dbReference type="NCBI Taxonomy" id="1812306"/>
    <lineage>
        <taxon>Eukaryota</taxon>
        <taxon>Fungi</taxon>
        <taxon>Dikarya</taxon>
        <taxon>Ascomycota</taxon>
        <taxon>Pezizomycotina</taxon>
        <taxon>Sordariomycetes</taxon>
        <taxon>Sordariomycetidae</taxon>
        <taxon>Ophiostomatales</taxon>
        <taxon>Ophiostomataceae</taxon>
        <taxon>Sporothrix</taxon>
    </lineage>
</organism>
<evidence type="ECO:0000313" key="3">
    <source>
        <dbReference type="Proteomes" id="UP001642482"/>
    </source>
</evidence>
<proteinExistence type="predicted"/>
<name>A0ABP0D189_9PEZI</name>
<gene>
    <name evidence="2" type="ORF">SEUCBS140593_010394</name>
</gene>
<dbReference type="EMBL" id="CAWUHD010000212">
    <property type="protein sequence ID" value="CAK7238168.1"/>
    <property type="molecule type" value="Genomic_DNA"/>
</dbReference>
<evidence type="ECO:0000259" key="1">
    <source>
        <dbReference type="Pfam" id="PF18922"/>
    </source>
</evidence>
<dbReference type="Pfam" id="PF18922">
    <property type="entry name" value="DUF5672"/>
    <property type="match status" value="1"/>
</dbReference>
<sequence length="311" mass="35060">MSMLIEYGLSRRFVAIALSLLAIIYIVRLTPHEMVTSQIFDTNKAHTASTDVAEVDTTFRIKDKVALISDTQYSARLVPLILHFHAVLGPDWPIVFYTSNETSSRLADTNGTTGSAIWQRAVASGAIDVRIIPDMWNMTTRHGVNVYLSRPWLWEQLAPAKHVLVFQTDAMICANSFTTMDDFLIYDFIGAPLHTKEKLFNGGLSLRNRSMMMEIINNPANNWEDETAAGTWTLGGEDIWFSRKMDRMGGHLPDFSQAVKFACQHDWHVSHSKTPLGYHKVHKNAGKRLPEIAEWCPEIAMAAPGKLQQQE</sequence>